<organism evidence="1 2">
    <name type="scientific">Rotaria sordida</name>
    <dbReference type="NCBI Taxonomy" id="392033"/>
    <lineage>
        <taxon>Eukaryota</taxon>
        <taxon>Metazoa</taxon>
        <taxon>Spiralia</taxon>
        <taxon>Gnathifera</taxon>
        <taxon>Rotifera</taxon>
        <taxon>Eurotatoria</taxon>
        <taxon>Bdelloidea</taxon>
        <taxon>Philodinida</taxon>
        <taxon>Philodinidae</taxon>
        <taxon>Rotaria</taxon>
    </lineage>
</organism>
<proteinExistence type="predicted"/>
<evidence type="ECO:0000313" key="2">
    <source>
        <dbReference type="Proteomes" id="UP000663864"/>
    </source>
</evidence>
<comment type="caution">
    <text evidence="1">The sequence shown here is derived from an EMBL/GenBank/DDBJ whole genome shotgun (WGS) entry which is preliminary data.</text>
</comment>
<feature type="non-terminal residue" evidence="1">
    <location>
        <position position="1"/>
    </location>
</feature>
<protein>
    <submittedName>
        <fullName evidence="1">Uncharacterized protein</fullName>
    </submittedName>
</protein>
<dbReference type="AlphaFoldDB" id="A0A815IFF0"/>
<gene>
    <name evidence="1" type="ORF">ZHD862_LOCUS31244</name>
</gene>
<accession>A0A815IFF0</accession>
<sequence length="40" mass="4605">GKRDEAKTKFQKALDNLTKHVKLSDQAFVNQMQKKLAECN</sequence>
<dbReference type="EMBL" id="CAJNOT010003105">
    <property type="protein sequence ID" value="CAF1364281.1"/>
    <property type="molecule type" value="Genomic_DNA"/>
</dbReference>
<reference evidence="1" key="1">
    <citation type="submission" date="2021-02" db="EMBL/GenBank/DDBJ databases">
        <authorList>
            <person name="Nowell W R."/>
        </authorList>
    </citation>
    <scope>NUCLEOTIDE SEQUENCE</scope>
</reference>
<name>A0A815IFF0_9BILA</name>
<dbReference type="Proteomes" id="UP000663864">
    <property type="component" value="Unassembled WGS sequence"/>
</dbReference>
<evidence type="ECO:0000313" key="1">
    <source>
        <dbReference type="EMBL" id="CAF1364281.1"/>
    </source>
</evidence>